<comment type="function">
    <text evidence="2">Catalyzes a salvage reaction resulting in the formation of AMP, that is energically less costly than de novo synthesis.</text>
</comment>
<dbReference type="InterPro" id="IPR005764">
    <property type="entry name" value="Ade_phspho_trans"/>
</dbReference>
<dbReference type="InterPro" id="IPR050054">
    <property type="entry name" value="UPRTase/APRTase"/>
</dbReference>
<evidence type="ECO:0000313" key="14">
    <source>
        <dbReference type="Proteomes" id="UP000268093"/>
    </source>
</evidence>
<feature type="region of interest" description="Disordered" evidence="11">
    <location>
        <begin position="1"/>
        <end position="29"/>
    </location>
</feature>
<comment type="subcellular location">
    <subcellularLocation>
        <location evidence="3">Cytoplasm</location>
    </subcellularLocation>
</comment>
<dbReference type="InterPro" id="IPR000836">
    <property type="entry name" value="PRTase_dom"/>
</dbReference>
<feature type="domain" description="Phosphoribosyltransferase" evidence="12">
    <location>
        <begin position="80"/>
        <end position="202"/>
    </location>
</feature>
<dbReference type="EMBL" id="RBNI01000643">
    <property type="protein sequence ID" value="RUP51549.1"/>
    <property type="molecule type" value="Genomic_DNA"/>
</dbReference>
<keyword evidence="9 13" id="KW-0808">Transferase</keyword>
<proteinExistence type="inferred from homology"/>
<evidence type="ECO:0000256" key="8">
    <source>
        <dbReference type="ARBA" id="ARBA00022676"/>
    </source>
</evidence>
<dbReference type="PANTHER" id="PTHR32315">
    <property type="entry name" value="ADENINE PHOSPHORIBOSYLTRANSFERASE"/>
    <property type="match status" value="1"/>
</dbReference>
<dbReference type="PANTHER" id="PTHR32315:SF3">
    <property type="entry name" value="ADENINE PHOSPHORIBOSYLTRANSFERASE"/>
    <property type="match status" value="1"/>
</dbReference>
<gene>
    <name evidence="13" type="ORF">BC936DRAFT_147433</name>
</gene>
<evidence type="ECO:0000256" key="1">
    <source>
        <dbReference type="ARBA" id="ARBA00000868"/>
    </source>
</evidence>
<dbReference type="Gene3D" id="3.40.50.2020">
    <property type="match status" value="1"/>
</dbReference>
<comment type="similarity">
    <text evidence="5">Belongs to the purine/pyrimidine phosphoribosyltransferase family.</text>
</comment>
<dbReference type="GO" id="GO:0003999">
    <property type="term" value="F:adenine phosphoribosyltransferase activity"/>
    <property type="evidence" value="ECO:0007669"/>
    <property type="project" value="UniProtKB-EC"/>
</dbReference>
<dbReference type="GO" id="GO:0006166">
    <property type="term" value="P:purine ribonucleoside salvage"/>
    <property type="evidence" value="ECO:0007669"/>
    <property type="project" value="UniProtKB-KW"/>
</dbReference>
<evidence type="ECO:0000256" key="5">
    <source>
        <dbReference type="ARBA" id="ARBA00008391"/>
    </source>
</evidence>
<dbReference type="HAMAP" id="MF_00004">
    <property type="entry name" value="Aden_phosphoribosyltr"/>
    <property type="match status" value="1"/>
</dbReference>
<evidence type="ECO:0000256" key="10">
    <source>
        <dbReference type="ARBA" id="ARBA00022726"/>
    </source>
</evidence>
<evidence type="ECO:0000256" key="9">
    <source>
        <dbReference type="ARBA" id="ARBA00022679"/>
    </source>
</evidence>
<comment type="caution">
    <text evidence="13">The sequence shown here is derived from an EMBL/GenBank/DDBJ whole genome shotgun (WGS) entry which is preliminary data.</text>
</comment>
<evidence type="ECO:0000256" key="4">
    <source>
        <dbReference type="ARBA" id="ARBA00004659"/>
    </source>
</evidence>
<evidence type="ECO:0000313" key="13">
    <source>
        <dbReference type="EMBL" id="RUP51549.1"/>
    </source>
</evidence>
<evidence type="ECO:0000256" key="3">
    <source>
        <dbReference type="ARBA" id="ARBA00004496"/>
    </source>
</evidence>
<keyword evidence="8 13" id="KW-0328">Glycosyltransferase</keyword>
<evidence type="ECO:0000259" key="12">
    <source>
        <dbReference type="Pfam" id="PF00156"/>
    </source>
</evidence>
<keyword evidence="7" id="KW-0963">Cytoplasm</keyword>
<dbReference type="Pfam" id="PF00156">
    <property type="entry name" value="Pribosyltran"/>
    <property type="match status" value="1"/>
</dbReference>
<dbReference type="EC" id="2.4.2.7" evidence="6"/>
<comment type="pathway">
    <text evidence="4">Purine metabolism; AMP biosynthesis via salvage pathway; AMP from adenine: step 1/1.</text>
</comment>
<dbReference type="InterPro" id="IPR029057">
    <property type="entry name" value="PRTase-like"/>
</dbReference>
<sequence>MGKTNTTPCCGSDLGAHQEPSRHPRRLPQEGLHPAPILLVAYAFVRLYRSAVVRRAVFLPRHCRPLQGIVFKDIFPVFQDSTAVEALITNFVYHVSSTHTEKVDVVVGLDARGFLFGPLIALRLGAAFVPVRKQGKLPGETVSTVYAKEYGEDIFELQKSAIKAGQRAIIVDDLIATGGSAKAAGELVRKAGGKTVEYLFVMELSFLNGAAKLDAPSYSLVKLDD</sequence>
<protein>
    <recommendedName>
        <fullName evidence="6">adenine phosphoribosyltransferase</fullName>
        <ecNumber evidence="6">2.4.2.7</ecNumber>
    </recommendedName>
</protein>
<dbReference type="FunFam" id="3.40.50.2020:FF:000021">
    <property type="entry name" value="Adenine phosphoribosyltransferase"/>
    <property type="match status" value="1"/>
</dbReference>
<dbReference type="OrthoDB" id="363185at2759"/>
<dbReference type="GO" id="GO:0006168">
    <property type="term" value="P:adenine salvage"/>
    <property type="evidence" value="ECO:0007669"/>
    <property type="project" value="InterPro"/>
</dbReference>
<dbReference type="GO" id="GO:0005737">
    <property type="term" value="C:cytoplasm"/>
    <property type="evidence" value="ECO:0007669"/>
    <property type="project" value="UniProtKB-SubCell"/>
</dbReference>
<dbReference type="Proteomes" id="UP000268093">
    <property type="component" value="Unassembled WGS sequence"/>
</dbReference>
<dbReference type="NCBIfam" id="NF002636">
    <property type="entry name" value="PRK02304.1-5"/>
    <property type="match status" value="1"/>
</dbReference>
<dbReference type="GO" id="GO:0044209">
    <property type="term" value="P:AMP salvage"/>
    <property type="evidence" value="ECO:0007669"/>
    <property type="project" value="UniProtKB-UniPathway"/>
</dbReference>
<dbReference type="SUPFAM" id="SSF53271">
    <property type="entry name" value="PRTase-like"/>
    <property type="match status" value="1"/>
</dbReference>
<dbReference type="GO" id="GO:0002055">
    <property type="term" value="F:adenine binding"/>
    <property type="evidence" value="ECO:0007669"/>
    <property type="project" value="TreeGrafter"/>
</dbReference>
<keyword evidence="10" id="KW-0660">Purine salvage</keyword>
<comment type="catalytic activity">
    <reaction evidence="1">
        <text>AMP + diphosphate = 5-phospho-alpha-D-ribose 1-diphosphate + adenine</text>
        <dbReference type="Rhea" id="RHEA:16609"/>
        <dbReference type="ChEBI" id="CHEBI:16708"/>
        <dbReference type="ChEBI" id="CHEBI:33019"/>
        <dbReference type="ChEBI" id="CHEBI:58017"/>
        <dbReference type="ChEBI" id="CHEBI:456215"/>
        <dbReference type="EC" id="2.4.2.7"/>
    </reaction>
</comment>
<dbReference type="GO" id="GO:0016208">
    <property type="term" value="F:AMP binding"/>
    <property type="evidence" value="ECO:0007669"/>
    <property type="project" value="TreeGrafter"/>
</dbReference>
<name>A0A433DL37_9FUNG</name>
<reference evidence="13 14" key="1">
    <citation type="journal article" date="2018" name="New Phytol.">
        <title>Phylogenomics of Endogonaceae and evolution of mycorrhizas within Mucoromycota.</title>
        <authorList>
            <person name="Chang Y."/>
            <person name="Desiro A."/>
            <person name="Na H."/>
            <person name="Sandor L."/>
            <person name="Lipzen A."/>
            <person name="Clum A."/>
            <person name="Barry K."/>
            <person name="Grigoriev I.V."/>
            <person name="Martin F.M."/>
            <person name="Stajich J.E."/>
            <person name="Smith M.E."/>
            <person name="Bonito G."/>
            <person name="Spatafora J.W."/>
        </authorList>
    </citation>
    <scope>NUCLEOTIDE SEQUENCE [LARGE SCALE GENOMIC DNA]</scope>
    <source>
        <strain evidence="13 14">GMNB39</strain>
    </source>
</reference>
<evidence type="ECO:0000256" key="11">
    <source>
        <dbReference type="SAM" id="MobiDB-lite"/>
    </source>
</evidence>
<evidence type="ECO:0000256" key="6">
    <source>
        <dbReference type="ARBA" id="ARBA00011893"/>
    </source>
</evidence>
<accession>A0A433DL37</accession>
<dbReference type="CDD" id="cd06223">
    <property type="entry name" value="PRTases_typeI"/>
    <property type="match status" value="1"/>
</dbReference>
<dbReference type="UniPathway" id="UPA00588">
    <property type="reaction ID" value="UER00646"/>
</dbReference>
<evidence type="ECO:0000256" key="7">
    <source>
        <dbReference type="ARBA" id="ARBA00022490"/>
    </source>
</evidence>
<dbReference type="AlphaFoldDB" id="A0A433DL37"/>
<keyword evidence="14" id="KW-1185">Reference proteome</keyword>
<evidence type="ECO:0000256" key="2">
    <source>
        <dbReference type="ARBA" id="ARBA00003968"/>
    </source>
</evidence>
<organism evidence="13 14">
    <name type="scientific">Jimgerdemannia flammicorona</name>
    <dbReference type="NCBI Taxonomy" id="994334"/>
    <lineage>
        <taxon>Eukaryota</taxon>
        <taxon>Fungi</taxon>
        <taxon>Fungi incertae sedis</taxon>
        <taxon>Mucoromycota</taxon>
        <taxon>Mucoromycotina</taxon>
        <taxon>Endogonomycetes</taxon>
        <taxon>Endogonales</taxon>
        <taxon>Endogonaceae</taxon>
        <taxon>Jimgerdemannia</taxon>
    </lineage>
</organism>